<comment type="caution">
    <text evidence="3">The sequence shown here is derived from an EMBL/GenBank/DDBJ whole genome shotgun (WGS) entry which is preliminary data.</text>
</comment>
<dbReference type="Proteomes" id="UP000214720">
    <property type="component" value="Unassembled WGS sequence"/>
</dbReference>
<feature type="region of interest" description="Disordered" evidence="1">
    <location>
        <begin position="1"/>
        <end position="36"/>
    </location>
</feature>
<feature type="transmembrane region" description="Helical" evidence="2">
    <location>
        <begin position="44"/>
        <end position="63"/>
    </location>
</feature>
<keyword evidence="2" id="KW-0812">Transmembrane</keyword>
<reference evidence="4" key="1">
    <citation type="submission" date="2017-01" db="EMBL/GenBank/DDBJ databases">
        <title>Genome Analysis of Deinococcus marmoris KOPRI26562.</title>
        <authorList>
            <person name="Kim J.H."/>
            <person name="Oh H.-M."/>
        </authorList>
    </citation>
    <scope>NUCLEOTIDE SEQUENCE [LARGE SCALE GENOMIC DNA]</scope>
    <source>
        <strain evidence="4">PAMC 26633</strain>
    </source>
</reference>
<evidence type="ECO:0000256" key="1">
    <source>
        <dbReference type="SAM" id="MobiDB-lite"/>
    </source>
</evidence>
<feature type="compositionally biased region" description="Polar residues" evidence="1">
    <location>
        <begin position="26"/>
        <end position="36"/>
    </location>
</feature>
<evidence type="ECO:0000256" key="2">
    <source>
        <dbReference type="SAM" id="Phobius"/>
    </source>
</evidence>
<keyword evidence="2" id="KW-1133">Transmembrane helix</keyword>
<protein>
    <submittedName>
        <fullName evidence="3">Uncharacterized protein</fullName>
    </submittedName>
</protein>
<feature type="compositionally biased region" description="Basic and acidic residues" evidence="1">
    <location>
        <begin position="1"/>
        <end position="16"/>
    </location>
</feature>
<gene>
    <name evidence="3" type="ORF">BSU04_09355</name>
</gene>
<dbReference type="OrthoDB" id="9135656at2"/>
<organism evidence="3 4">
    <name type="scientific">Caballeronia sordidicola</name>
    <name type="common">Burkholderia sordidicola</name>
    <dbReference type="NCBI Taxonomy" id="196367"/>
    <lineage>
        <taxon>Bacteria</taxon>
        <taxon>Pseudomonadati</taxon>
        <taxon>Pseudomonadota</taxon>
        <taxon>Betaproteobacteria</taxon>
        <taxon>Burkholderiales</taxon>
        <taxon>Burkholderiaceae</taxon>
        <taxon>Caballeronia</taxon>
    </lineage>
</organism>
<evidence type="ECO:0000313" key="4">
    <source>
        <dbReference type="Proteomes" id="UP000214720"/>
    </source>
</evidence>
<dbReference type="RefSeq" id="WP_089160261.1">
    <property type="nucleotide sequence ID" value="NZ_MTHB01000049.1"/>
</dbReference>
<sequence length="254" mass="27130">MPKKVLPDRLQEKRTPVDSPYPSLSEAETSTFASQSQSSRRIKLAGAALITLAALIAGASYLYHGSGQNNYDIHEAKPGTGPLAENGLVVAAQPGSINAPVTAKNAAIDVMGTIDAVRSAMVRGELNAARQQLAMLPPGEDQRADVQRITNELVQRERARDSALGLARACEKAGDVPCVLRSAGDALASDVSDSEARAMLLRAVTQSGANQVTAVKVNQLGGSQIVTHRQAFEKRRIRRERQILANDNDVYGKH</sequence>
<evidence type="ECO:0000313" key="3">
    <source>
        <dbReference type="EMBL" id="OXC78850.1"/>
    </source>
</evidence>
<name>A0A226X782_CABSO</name>
<dbReference type="EMBL" id="MTHB01000049">
    <property type="protein sequence ID" value="OXC78850.1"/>
    <property type="molecule type" value="Genomic_DNA"/>
</dbReference>
<accession>A0A226X782</accession>
<dbReference type="AlphaFoldDB" id="A0A226X782"/>
<keyword evidence="2" id="KW-0472">Membrane</keyword>
<proteinExistence type="predicted"/>